<dbReference type="EMBL" id="LAZR01001068">
    <property type="protein sequence ID" value="KKN51319.1"/>
    <property type="molecule type" value="Genomic_DNA"/>
</dbReference>
<name>A0A0F9R934_9ZZZZ</name>
<proteinExistence type="predicted"/>
<accession>A0A0F9R934</accession>
<evidence type="ECO:0000313" key="1">
    <source>
        <dbReference type="EMBL" id="KKN51319.1"/>
    </source>
</evidence>
<organism evidence="1">
    <name type="scientific">marine sediment metagenome</name>
    <dbReference type="NCBI Taxonomy" id="412755"/>
    <lineage>
        <taxon>unclassified sequences</taxon>
        <taxon>metagenomes</taxon>
        <taxon>ecological metagenomes</taxon>
    </lineage>
</organism>
<sequence>MIDRTISSMTRSELEDEVRLLRAAFSRLGGNIGLGGTHQADRHRDDDPFETIARRRNGDFVALETGKGAAQKRISRKFVGRLPADQRLSRDAANER</sequence>
<comment type="caution">
    <text evidence="1">The sequence shown here is derived from an EMBL/GenBank/DDBJ whole genome shotgun (WGS) entry which is preliminary data.</text>
</comment>
<protein>
    <submittedName>
        <fullName evidence="1">Uncharacterized protein</fullName>
    </submittedName>
</protein>
<gene>
    <name evidence="1" type="ORF">LCGC14_0623750</name>
</gene>
<reference evidence="1" key="1">
    <citation type="journal article" date="2015" name="Nature">
        <title>Complex archaea that bridge the gap between prokaryotes and eukaryotes.</title>
        <authorList>
            <person name="Spang A."/>
            <person name="Saw J.H."/>
            <person name="Jorgensen S.L."/>
            <person name="Zaremba-Niedzwiedzka K."/>
            <person name="Martijn J."/>
            <person name="Lind A.E."/>
            <person name="van Eijk R."/>
            <person name="Schleper C."/>
            <person name="Guy L."/>
            <person name="Ettema T.J."/>
        </authorList>
    </citation>
    <scope>NUCLEOTIDE SEQUENCE</scope>
</reference>
<dbReference type="AlphaFoldDB" id="A0A0F9R934"/>